<evidence type="ECO:0000313" key="3">
    <source>
        <dbReference type="EMBL" id="TWT32268.1"/>
    </source>
</evidence>
<dbReference type="OrthoDB" id="288124at2"/>
<dbReference type="Proteomes" id="UP000316714">
    <property type="component" value="Unassembled WGS sequence"/>
</dbReference>
<proteinExistence type="predicted"/>
<evidence type="ECO:0000313" key="4">
    <source>
        <dbReference type="Proteomes" id="UP000316714"/>
    </source>
</evidence>
<reference evidence="3 4" key="1">
    <citation type="submission" date="2019-02" db="EMBL/GenBank/DDBJ databases">
        <title>Deep-cultivation of Planctomycetes and their phenomic and genomic characterization uncovers novel biology.</title>
        <authorList>
            <person name="Wiegand S."/>
            <person name="Jogler M."/>
            <person name="Boedeker C."/>
            <person name="Pinto D."/>
            <person name="Vollmers J."/>
            <person name="Rivas-Marin E."/>
            <person name="Kohn T."/>
            <person name="Peeters S.H."/>
            <person name="Heuer A."/>
            <person name="Rast P."/>
            <person name="Oberbeckmann S."/>
            <person name="Bunk B."/>
            <person name="Jeske O."/>
            <person name="Meyerdierks A."/>
            <person name="Storesund J.E."/>
            <person name="Kallscheuer N."/>
            <person name="Luecker S."/>
            <person name="Lage O.M."/>
            <person name="Pohl T."/>
            <person name="Merkel B.J."/>
            <person name="Hornburger P."/>
            <person name="Mueller R.-W."/>
            <person name="Bruemmer F."/>
            <person name="Labrenz M."/>
            <person name="Spormann A.M."/>
            <person name="Op Den Camp H."/>
            <person name="Overmann J."/>
            <person name="Amann R."/>
            <person name="Jetten M.S.M."/>
            <person name="Mascher T."/>
            <person name="Medema M.H."/>
            <person name="Devos D.P."/>
            <person name="Kaster A.-K."/>
            <person name="Ovreas L."/>
            <person name="Rohde M."/>
            <person name="Galperin M.Y."/>
            <person name="Jogler C."/>
        </authorList>
    </citation>
    <scope>NUCLEOTIDE SEQUENCE [LARGE SCALE GENOMIC DNA]</scope>
    <source>
        <strain evidence="3 4">KOR34</strain>
    </source>
</reference>
<organism evidence="3 4">
    <name type="scientific">Posidoniimonas corsicana</name>
    <dbReference type="NCBI Taxonomy" id="1938618"/>
    <lineage>
        <taxon>Bacteria</taxon>
        <taxon>Pseudomonadati</taxon>
        <taxon>Planctomycetota</taxon>
        <taxon>Planctomycetia</taxon>
        <taxon>Pirellulales</taxon>
        <taxon>Lacipirellulaceae</taxon>
        <taxon>Posidoniimonas</taxon>
    </lineage>
</organism>
<comment type="caution">
    <text evidence="3">The sequence shown here is derived from an EMBL/GenBank/DDBJ whole genome shotgun (WGS) entry which is preliminary data.</text>
</comment>
<dbReference type="RefSeq" id="WP_146567485.1">
    <property type="nucleotide sequence ID" value="NZ_SIHJ01000003.1"/>
</dbReference>
<feature type="transmembrane region" description="Helical" evidence="2">
    <location>
        <begin position="124"/>
        <end position="144"/>
    </location>
</feature>
<feature type="region of interest" description="Disordered" evidence="1">
    <location>
        <begin position="45"/>
        <end position="113"/>
    </location>
</feature>
<evidence type="ECO:0000256" key="2">
    <source>
        <dbReference type="SAM" id="Phobius"/>
    </source>
</evidence>
<accession>A0A5C5V1C5</accession>
<keyword evidence="2" id="KW-0472">Membrane</keyword>
<dbReference type="AlphaFoldDB" id="A0A5C5V1C5"/>
<dbReference type="Gene3D" id="2.20.28.160">
    <property type="match status" value="1"/>
</dbReference>
<keyword evidence="2" id="KW-0812">Transmembrane</keyword>
<feature type="compositionally biased region" description="Low complexity" evidence="1">
    <location>
        <begin position="86"/>
        <end position="106"/>
    </location>
</feature>
<evidence type="ECO:0008006" key="5">
    <source>
        <dbReference type="Google" id="ProtNLM"/>
    </source>
</evidence>
<dbReference type="EMBL" id="SIHJ01000003">
    <property type="protein sequence ID" value="TWT32268.1"/>
    <property type="molecule type" value="Genomic_DNA"/>
</dbReference>
<keyword evidence="2" id="KW-1133">Transmembrane helix</keyword>
<protein>
    <recommendedName>
        <fullName evidence="5">Zinc finger/thioredoxin putative domain-containing protein</fullName>
    </recommendedName>
</protein>
<keyword evidence="4" id="KW-1185">Reference proteome</keyword>
<evidence type="ECO:0000256" key="1">
    <source>
        <dbReference type="SAM" id="MobiDB-lite"/>
    </source>
</evidence>
<name>A0A5C5V1C5_9BACT</name>
<sequence length="147" mass="15338">MTTPEPAPAMEFDCPLCGGAFEADLAMLGQEVECPHCGQVVELPDRGSLEETAGEGSEEPSGVPELAPEAGHAQAKSAPQEPAPSREPAVVEAPPAEPRANAAAAPEKPRPLTREERAAARRRFNLILAGLGAVILVLTFVLLVNLT</sequence>
<gene>
    <name evidence="3" type="ORF">KOR34_40300</name>
</gene>